<reference evidence="2" key="3">
    <citation type="submission" date="2020-05" db="UniProtKB">
        <authorList>
            <consortium name="EnsemblMetazoa"/>
        </authorList>
    </citation>
    <scope>IDENTIFICATION</scope>
    <source>
        <strain evidence="2">USDA</strain>
    </source>
</reference>
<evidence type="ECO:0000313" key="2">
    <source>
        <dbReference type="EnsemblMetazoa" id="PHUM368850-PA"/>
    </source>
</evidence>
<evidence type="ECO:0000313" key="1">
    <source>
        <dbReference type="EMBL" id="EEB15445.1"/>
    </source>
</evidence>
<dbReference type="CTD" id="8233563"/>
<keyword evidence="3" id="KW-1185">Reference proteome</keyword>
<sequence>MKFIGRNDFVGGIDNEALDFSQLEDFINGESENGHTYFVDTLNHNESTRSHHQGEATVLVVQTHSGDDLRQHQETQFALPSAGVITSAGPFTSS</sequence>
<dbReference type="GeneID" id="8233563"/>
<reference evidence="1" key="1">
    <citation type="submission" date="2007-04" db="EMBL/GenBank/DDBJ databases">
        <title>Annotation of Pediculus humanus corporis strain USDA.</title>
        <authorList>
            <person name="Kirkness E."/>
            <person name="Hannick L."/>
            <person name="Hass B."/>
            <person name="Bruggner R."/>
            <person name="Lawson D."/>
            <person name="Bidwell S."/>
            <person name="Joardar V."/>
            <person name="Caler E."/>
            <person name="Walenz B."/>
            <person name="Inman J."/>
            <person name="Schobel S."/>
            <person name="Galinsky K."/>
            <person name="Amedeo P."/>
            <person name="Strausberg R."/>
        </authorList>
    </citation>
    <scope>NUCLEOTIDE SEQUENCE</scope>
    <source>
        <strain evidence="1">USDA</strain>
    </source>
</reference>
<dbReference type="HOGENOM" id="CLU_2388835_0_0_1"/>
<name>E0VPY9_PEDHC</name>
<dbReference type="STRING" id="121224.E0VPY9"/>
<dbReference type="VEuPathDB" id="VectorBase:PHUM368850"/>
<dbReference type="EnsemblMetazoa" id="PHUM368850-RA">
    <property type="protein sequence ID" value="PHUM368850-PA"/>
    <property type="gene ID" value="PHUM368850"/>
</dbReference>
<dbReference type="AlphaFoldDB" id="E0VPY9"/>
<proteinExistence type="predicted"/>
<dbReference type="InParanoid" id="E0VPY9"/>
<evidence type="ECO:0000313" key="3">
    <source>
        <dbReference type="Proteomes" id="UP000009046"/>
    </source>
</evidence>
<dbReference type="OrthoDB" id="6750504at2759"/>
<reference evidence="1" key="2">
    <citation type="submission" date="2007-04" db="EMBL/GenBank/DDBJ databases">
        <title>The genome of the human body louse.</title>
        <authorList>
            <consortium name="The Human Body Louse Genome Consortium"/>
            <person name="Kirkness E."/>
            <person name="Walenz B."/>
            <person name="Hass B."/>
            <person name="Bruggner R."/>
            <person name="Strausberg R."/>
        </authorList>
    </citation>
    <scope>NUCLEOTIDE SEQUENCE</scope>
    <source>
        <strain evidence="1">USDA</strain>
    </source>
</reference>
<dbReference type="EMBL" id="AAZO01004289">
    <property type="status" value="NOT_ANNOTATED_CDS"/>
    <property type="molecule type" value="Genomic_DNA"/>
</dbReference>
<dbReference type="KEGG" id="phu:Phum_PHUM368850"/>
<protein>
    <submittedName>
        <fullName evidence="1 2">Uncharacterized protein</fullName>
    </submittedName>
</protein>
<gene>
    <name evidence="2" type="primary">8233563</name>
    <name evidence="1" type="ORF">Phum_PHUM368850</name>
</gene>
<dbReference type="RefSeq" id="XP_002428183.1">
    <property type="nucleotide sequence ID" value="XM_002428138.1"/>
</dbReference>
<accession>E0VPY9</accession>
<dbReference type="EMBL" id="DS235379">
    <property type="protein sequence ID" value="EEB15445.1"/>
    <property type="molecule type" value="Genomic_DNA"/>
</dbReference>
<organism>
    <name type="scientific">Pediculus humanus subsp. corporis</name>
    <name type="common">Body louse</name>
    <dbReference type="NCBI Taxonomy" id="121224"/>
    <lineage>
        <taxon>Eukaryota</taxon>
        <taxon>Metazoa</taxon>
        <taxon>Ecdysozoa</taxon>
        <taxon>Arthropoda</taxon>
        <taxon>Hexapoda</taxon>
        <taxon>Insecta</taxon>
        <taxon>Pterygota</taxon>
        <taxon>Neoptera</taxon>
        <taxon>Paraneoptera</taxon>
        <taxon>Psocodea</taxon>
        <taxon>Troctomorpha</taxon>
        <taxon>Phthiraptera</taxon>
        <taxon>Anoplura</taxon>
        <taxon>Pediculidae</taxon>
        <taxon>Pediculus</taxon>
    </lineage>
</organism>
<dbReference type="Proteomes" id="UP000009046">
    <property type="component" value="Unassembled WGS sequence"/>
</dbReference>